<name>A0A6M4H3D6_9PROT</name>
<dbReference type="KEGG" id="upl:DSM104440_00372"/>
<dbReference type="Proteomes" id="UP000503096">
    <property type="component" value="Chromosome"/>
</dbReference>
<dbReference type="InterPro" id="IPR025870">
    <property type="entry name" value="Glyoxalase-like_dom"/>
</dbReference>
<accession>A0A6M4H3D6</accession>
<reference evidence="2 3" key="1">
    <citation type="submission" date="2020-04" db="EMBL/GenBank/DDBJ databases">
        <title>Usitatibacter rugosus gen. nov., sp. nov. and Usitatibacter palustris sp. nov., novel members of Usitatibacteraceae fam. nov. within the order Nitrosomonadales isolated from soil.</title>
        <authorList>
            <person name="Huber K.J."/>
            <person name="Neumann-Schaal M."/>
            <person name="Geppert A."/>
            <person name="Luckner M."/>
            <person name="Wanner G."/>
            <person name="Overmann J."/>
        </authorList>
    </citation>
    <scope>NUCLEOTIDE SEQUENCE [LARGE SCALE GENOMIC DNA]</scope>
    <source>
        <strain evidence="2 3">Swamp67</strain>
    </source>
</reference>
<dbReference type="InterPro" id="IPR029068">
    <property type="entry name" value="Glyas_Bleomycin-R_OHBP_Dase"/>
</dbReference>
<dbReference type="Pfam" id="PF13468">
    <property type="entry name" value="Glyoxalase_3"/>
    <property type="match status" value="1"/>
</dbReference>
<evidence type="ECO:0000259" key="1">
    <source>
        <dbReference type="Pfam" id="PF13468"/>
    </source>
</evidence>
<dbReference type="Gene3D" id="3.10.180.10">
    <property type="entry name" value="2,3-Dihydroxybiphenyl 1,2-Dioxygenase, domain 1"/>
    <property type="match status" value="1"/>
</dbReference>
<evidence type="ECO:0000313" key="2">
    <source>
        <dbReference type="EMBL" id="QJR13588.1"/>
    </source>
</evidence>
<dbReference type="EMBL" id="CP053073">
    <property type="protein sequence ID" value="QJR13588.1"/>
    <property type="molecule type" value="Genomic_DNA"/>
</dbReference>
<dbReference type="InParanoid" id="A0A6M4H3D6"/>
<proteinExistence type="predicted"/>
<gene>
    <name evidence="2" type="ORF">DSM104440_00372</name>
</gene>
<keyword evidence="3" id="KW-1185">Reference proteome</keyword>
<dbReference type="AlphaFoldDB" id="A0A6M4H3D6"/>
<evidence type="ECO:0000313" key="3">
    <source>
        <dbReference type="Proteomes" id="UP000503096"/>
    </source>
</evidence>
<protein>
    <recommendedName>
        <fullName evidence="1">Glyoxalase-like domain-containing protein</fullName>
    </recommendedName>
</protein>
<organism evidence="2 3">
    <name type="scientific">Usitatibacter palustris</name>
    <dbReference type="NCBI Taxonomy" id="2732487"/>
    <lineage>
        <taxon>Bacteria</taxon>
        <taxon>Pseudomonadati</taxon>
        <taxon>Pseudomonadota</taxon>
        <taxon>Betaproteobacteria</taxon>
        <taxon>Nitrosomonadales</taxon>
        <taxon>Usitatibacteraceae</taxon>
        <taxon>Usitatibacter</taxon>
    </lineage>
</organism>
<feature type="domain" description="Glyoxalase-like" evidence="1">
    <location>
        <begin position="8"/>
        <end position="179"/>
    </location>
</feature>
<dbReference type="RefSeq" id="WP_212758170.1">
    <property type="nucleotide sequence ID" value="NZ_CP053073.1"/>
</dbReference>
<sequence>MNVARCTLDHLIVVAPTLEAGSAYIHDVLGVSPQAGGQHARMGTHNRLLRLGDGIYLEVIAIDPDAPAPARPRWFALDARGADFAPTLAAWVARTTDIAAANAAATESLGTVEPMSRGALEWLITMTPDGSVPLDGVGPGLIEWRVGGHPTSRLEDHGLALAALEITHPDPARVTRLLGALALEGEVTVRAGPPGLVARIETPRGQGTLA</sequence>